<dbReference type="InterPro" id="IPR006153">
    <property type="entry name" value="Cation/H_exchanger_TM"/>
</dbReference>
<evidence type="ECO:0000256" key="4">
    <source>
        <dbReference type="ARBA" id="ARBA00022538"/>
    </source>
</evidence>
<evidence type="ECO:0000256" key="3">
    <source>
        <dbReference type="ARBA" id="ARBA00022448"/>
    </source>
</evidence>
<feature type="transmembrane region" description="Helical" evidence="8">
    <location>
        <begin position="297"/>
        <end position="319"/>
    </location>
</feature>
<feature type="transmembrane region" description="Helical" evidence="8">
    <location>
        <begin position="118"/>
        <end position="137"/>
    </location>
</feature>
<feature type="transmembrane region" description="Helical" evidence="8">
    <location>
        <begin position="57"/>
        <end position="74"/>
    </location>
</feature>
<dbReference type="Pfam" id="PF00999">
    <property type="entry name" value="Na_H_Exchanger"/>
    <property type="match status" value="1"/>
</dbReference>
<keyword evidence="6 8" id="KW-1133">Transmembrane helix</keyword>
<dbReference type="SUPFAM" id="SSF116726">
    <property type="entry name" value="TrkA C-terminal domain-like"/>
    <property type="match status" value="1"/>
</dbReference>
<keyword evidence="11" id="KW-1185">Reference proteome</keyword>
<dbReference type="GO" id="GO:0006813">
    <property type="term" value="P:potassium ion transport"/>
    <property type="evidence" value="ECO:0007669"/>
    <property type="project" value="UniProtKB-KW"/>
</dbReference>
<evidence type="ECO:0000259" key="9">
    <source>
        <dbReference type="PROSITE" id="PS51202"/>
    </source>
</evidence>
<protein>
    <submittedName>
        <fullName evidence="10">Transporter (CPA2 family)</fullName>
    </submittedName>
</protein>
<feature type="transmembrane region" description="Helical" evidence="8">
    <location>
        <begin position="356"/>
        <end position="376"/>
    </location>
</feature>
<keyword evidence="7 8" id="KW-0472">Membrane</keyword>
<feature type="transmembrane region" description="Helical" evidence="8">
    <location>
        <begin position="538"/>
        <end position="558"/>
    </location>
</feature>
<feature type="domain" description="RCK C-terminal" evidence="9">
    <location>
        <begin position="590"/>
        <end position="673"/>
    </location>
</feature>
<keyword evidence="4" id="KW-0633">Potassium transport</keyword>
<gene>
    <name evidence="10" type="ORF">DES53_104296</name>
</gene>
<comment type="caution">
    <text evidence="10">The sequence shown here is derived from an EMBL/GenBank/DDBJ whole genome shotgun (WGS) entry which is preliminary data.</text>
</comment>
<evidence type="ECO:0000313" key="11">
    <source>
        <dbReference type="Proteomes" id="UP000253426"/>
    </source>
</evidence>
<evidence type="ECO:0000256" key="8">
    <source>
        <dbReference type="SAM" id="Phobius"/>
    </source>
</evidence>
<dbReference type="InterPro" id="IPR006037">
    <property type="entry name" value="RCK_C"/>
</dbReference>
<feature type="transmembrane region" description="Helical" evidence="8">
    <location>
        <begin position="30"/>
        <end position="51"/>
    </location>
</feature>
<keyword evidence="4" id="KW-0630">Potassium</keyword>
<evidence type="ECO:0000256" key="1">
    <source>
        <dbReference type="ARBA" id="ARBA00004141"/>
    </source>
</evidence>
<organism evidence="10 11">
    <name type="scientific">Roseimicrobium gellanilyticum</name>
    <dbReference type="NCBI Taxonomy" id="748857"/>
    <lineage>
        <taxon>Bacteria</taxon>
        <taxon>Pseudomonadati</taxon>
        <taxon>Verrucomicrobiota</taxon>
        <taxon>Verrucomicrobiia</taxon>
        <taxon>Verrucomicrobiales</taxon>
        <taxon>Verrucomicrobiaceae</taxon>
        <taxon>Roseimicrobium</taxon>
    </lineage>
</organism>
<dbReference type="Gene3D" id="1.20.1530.20">
    <property type="match status" value="1"/>
</dbReference>
<feature type="transmembrane region" description="Helical" evidence="8">
    <location>
        <begin position="219"/>
        <end position="236"/>
    </location>
</feature>
<keyword evidence="4" id="KW-0406">Ion transport</keyword>
<dbReference type="AlphaFoldDB" id="A0A366HPG4"/>
<dbReference type="GO" id="GO:0016020">
    <property type="term" value="C:membrane"/>
    <property type="evidence" value="ECO:0007669"/>
    <property type="project" value="UniProtKB-SubCell"/>
</dbReference>
<keyword evidence="5 8" id="KW-0812">Transmembrane</keyword>
<feature type="transmembrane region" description="Helical" evidence="8">
    <location>
        <begin position="86"/>
        <end position="106"/>
    </location>
</feature>
<dbReference type="PROSITE" id="PS51202">
    <property type="entry name" value="RCK_C"/>
    <property type="match status" value="1"/>
</dbReference>
<feature type="transmembrane region" description="Helical" evidence="8">
    <location>
        <begin position="508"/>
        <end position="532"/>
    </location>
</feature>
<dbReference type="OrthoDB" id="9781411at2"/>
<name>A0A366HPG4_9BACT</name>
<feature type="transmembrane region" description="Helical" evidence="8">
    <location>
        <begin position="191"/>
        <end position="212"/>
    </location>
</feature>
<evidence type="ECO:0000256" key="5">
    <source>
        <dbReference type="ARBA" id="ARBA00022692"/>
    </source>
</evidence>
<evidence type="ECO:0000256" key="2">
    <source>
        <dbReference type="ARBA" id="ARBA00005551"/>
    </source>
</evidence>
<dbReference type="Gene3D" id="3.30.70.1450">
    <property type="entry name" value="Regulator of K+ conductance, C-terminal domain"/>
    <property type="match status" value="1"/>
</dbReference>
<evidence type="ECO:0000256" key="6">
    <source>
        <dbReference type="ARBA" id="ARBA00022989"/>
    </source>
</evidence>
<accession>A0A366HPG4</accession>
<dbReference type="Proteomes" id="UP000253426">
    <property type="component" value="Unassembled WGS sequence"/>
</dbReference>
<reference evidence="10 11" key="1">
    <citation type="submission" date="2018-06" db="EMBL/GenBank/DDBJ databases">
        <title>Genomic Encyclopedia of Type Strains, Phase IV (KMG-IV): sequencing the most valuable type-strain genomes for metagenomic binning, comparative biology and taxonomic classification.</title>
        <authorList>
            <person name="Goeker M."/>
        </authorList>
    </citation>
    <scope>NUCLEOTIDE SEQUENCE [LARGE SCALE GENOMIC DNA]</scope>
    <source>
        <strain evidence="10 11">DSM 25532</strain>
    </source>
</reference>
<dbReference type="RefSeq" id="WP_113958876.1">
    <property type="nucleotide sequence ID" value="NZ_QNRR01000004.1"/>
</dbReference>
<dbReference type="GO" id="GO:0008324">
    <property type="term" value="F:monoatomic cation transmembrane transporter activity"/>
    <property type="evidence" value="ECO:0007669"/>
    <property type="project" value="InterPro"/>
</dbReference>
<feature type="transmembrane region" description="Helical" evidence="8">
    <location>
        <begin position="424"/>
        <end position="445"/>
    </location>
</feature>
<feature type="transmembrane region" description="Helical" evidence="8">
    <location>
        <begin position="6"/>
        <end position="23"/>
    </location>
</feature>
<evidence type="ECO:0000313" key="10">
    <source>
        <dbReference type="EMBL" id="RBP44475.1"/>
    </source>
</evidence>
<dbReference type="GO" id="GO:1902600">
    <property type="term" value="P:proton transmembrane transport"/>
    <property type="evidence" value="ECO:0007669"/>
    <property type="project" value="InterPro"/>
</dbReference>
<feature type="transmembrane region" description="Helical" evidence="8">
    <location>
        <begin position="149"/>
        <end position="171"/>
    </location>
</feature>
<dbReference type="Pfam" id="PF02080">
    <property type="entry name" value="TrkA_C"/>
    <property type="match status" value="1"/>
</dbReference>
<evidence type="ECO:0000256" key="7">
    <source>
        <dbReference type="ARBA" id="ARBA00023136"/>
    </source>
</evidence>
<dbReference type="PANTHER" id="PTHR42751:SF3">
    <property type="entry name" value="SODIUM_GLUTAMATE SYMPORTER"/>
    <property type="match status" value="1"/>
</dbReference>
<dbReference type="EMBL" id="QNRR01000004">
    <property type="protein sequence ID" value="RBP44475.1"/>
    <property type="molecule type" value="Genomic_DNA"/>
</dbReference>
<dbReference type="InterPro" id="IPR038770">
    <property type="entry name" value="Na+/solute_symporter_sf"/>
</dbReference>
<feature type="transmembrane region" description="Helical" evidence="8">
    <location>
        <begin position="465"/>
        <end position="487"/>
    </location>
</feature>
<proteinExistence type="inferred from homology"/>
<comment type="similarity">
    <text evidence="2">Belongs to the monovalent cation:proton antiporter 2 (CPA2) transporter (TC 2.A.37) family.</text>
</comment>
<feature type="transmembrane region" description="Helical" evidence="8">
    <location>
        <begin position="272"/>
        <end position="291"/>
    </location>
</feature>
<dbReference type="InterPro" id="IPR036721">
    <property type="entry name" value="RCK_C_sf"/>
</dbReference>
<keyword evidence="3" id="KW-0813">Transport</keyword>
<comment type="subcellular location">
    <subcellularLocation>
        <location evidence="1">Membrane</location>
        <topology evidence="1">Multi-pass membrane protein</topology>
    </subcellularLocation>
</comment>
<dbReference type="GO" id="GO:0015297">
    <property type="term" value="F:antiporter activity"/>
    <property type="evidence" value="ECO:0007669"/>
    <property type="project" value="InterPro"/>
</dbReference>
<sequence>MHHTLLQDLAIVMMVAAIVTVIFRRLKQPVVLGYILAGVIIGPHTPPYALIEDKHTIETLSELGVIFLMFALGLEFSLRKLSKVGATALIGATMEIVLMVWVGYQIGRAFGWHTMDSVFLGAILAISSTTIIIKALEELGKTKESFAQLIFGILIVEDILAILMIAMLGAFATTGSLSAAEVGVTVGKLSAFLGVLLVAGLIIVPRLLNYVAKFKSNEMLLVTVTGLCLGVSMLAVKLEYSVALGAFLIGAIIAEARQIAKIEMLMHPVRDLFSAVFFVSIGLLIDPKVLWEHIGAISVISLAVVLGKVITCGLGTFVAGNDLRTSMRVGMGLAQIGEFSFIIAAFGLQKGVTSEFLYPIAVAVSAITTLLTPYLIRSSDTIVAWSEKVMPVSVSRALDAYTHWVGQLGKSGSRRSPSTFLKKWGWQIALNLLLIAGVFIGAFYARRFALERWPEAPGGDNALKGMVLLGAMLLSLPMIIAVVRKWQAFAMLLSEMSVTRKAAGERTAALRAVVQMIAFVAGCVALSIYILLLSSALLPSWNLLIVLALLLLVATLLLRRSFIRLHARAQVALVETFETPPAPHPHEESESKVHPLLREAQLDTITVSPTSTAAGKVIAELKLRTLTGASIVGIERSGENVINPGIDEEIKAGDSVLLIGTIAQIEKAKVVMG</sequence>
<dbReference type="PANTHER" id="PTHR42751">
    <property type="entry name" value="SODIUM/HYDROGEN EXCHANGER FAMILY/TRKA DOMAIN PROTEIN"/>
    <property type="match status" value="1"/>
</dbReference>